<feature type="transmembrane region" description="Helical" evidence="9">
    <location>
        <begin position="101"/>
        <end position="127"/>
    </location>
</feature>
<dbReference type="Pfam" id="PF07690">
    <property type="entry name" value="MFS_1"/>
    <property type="match status" value="1"/>
</dbReference>
<sequence>MRPMATAASTEGTTTVRSGVDPSPHQTGTAGYRRLTGALFAAGLATFAALYGTQAVLPALSADLGVSPASAALTVSVTTGMLALSIIPASALSERFGRTRVMLVSAIVTTIIGLLLPASPTFAVLLIGRAAEGAALAGIPAVAMAFLAEEVHPGSLGSAMGRYIAGTTVGGLAGRLVASSVLDVSNWRIALLSSGAMTLVCTVLFAALLPKSQFFVPKKVRVGTTLRILGVHLRNPVLLIMFGLAFLLMGGFVTVYNYLGYRLVAPPFGLPTAIAGLLFLLYLAGTMSSAVAGRLADRRGRGSVLVAAIVITATGLALTIPNSLLTVIVGVGVFTAGFFAAHTVASGWVGAVAQRDRAEASALYLFSYYLGSSVAGAVGGLAYQAGGWGLTVLFVGVLLAIALVLAALMVLRNRFGHINAPE</sequence>
<dbReference type="InterPro" id="IPR036259">
    <property type="entry name" value="MFS_trans_sf"/>
</dbReference>
<evidence type="ECO:0000256" key="4">
    <source>
        <dbReference type="ARBA" id="ARBA00022475"/>
    </source>
</evidence>
<keyword evidence="7 9" id="KW-0472">Membrane</keyword>
<dbReference type="InterPro" id="IPR011701">
    <property type="entry name" value="MFS"/>
</dbReference>
<evidence type="ECO:0000256" key="2">
    <source>
        <dbReference type="ARBA" id="ARBA00008335"/>
    </source>
</evidence>
<evidence type="ECO:0000256" key="7">
    <source>
        <dbReference type="ARBA" id="ARBA00023136"/>
    </source>
</evidence>
<keyword evidence="6 9" id="KW-1133">Transmembrane helix</keyword>
<dbReference type="Proteomes" id="UP000013961">
    <property type="component" value="Chromosome"/>
</dbReference>
<feature type="region of interest" description="Disordered" evidence="8">
    <location>
        <begin position="1"/>
        <end position="27"/>
    </location>
</feature>
<comment type="similarity">
    <text evidence="2">Belongs to the major facilitator superfamily.</text>
</comment>
<feature type="transmembrane region" description="Helical" evidence="9">
    <location>
        <begin position="304"/>
        <end position="321"/>
    </location>
</feature>
<dbReference type="KEGG" id="mabb:MASS_2651"/>
<dbReference type="GO" id="GO:0005886">
    <property type="term" value="C:plasma membrane"/>
    <property type="evidence" value="ECO:0007669"/>
    <property type="project" value="UniProtKB-SubCell"/>
</dbReference>
<dbReference type="InterPro" id="IPR020846">
    <property type="entry name" value="MFS_dom"/>
</dbReference>
<feature type="transmembrane region" description="Helical" evidence="9">
    <location>
        <begin position="327"/>
        <end position="350"/>
    </location>
</feature>
<name>A0AB33AC24_9MYCO</name>
<evidence type="ECO:0000256" key="1">
    <source>
        <dbReference type="ARBA" id="ARBA00004651"/>
    </source>
</evidence>
<dbReference type="EMBL" id="CP004374">
    <property type="protein sequence ID" value="AGM29253.1"/>
    <property type="molecule type" value="Genomic_DNA"/>
</dbReference>
<accession>A0AB33AC24</accession>
<evidence type="ECO:0000256" key="9">
    <source>
        <dbReference type="SAM" id="Phobius"/>
    </source>
</evidence>
<protein>
    <submittedName>
        <fullName evidence="11">Transport protein</fullName>
    </submittedName>
</protein>
<evidence type="ECO:0000256" key="6">
    <source>
        <dbReference type="ARBA" id="ARBA00022989"/>
    </source>
</evidence>
<gene>
    <name evidence="11" type="ORF">MASS_2651</name>
</gene>
<evidence type="ECO:0000256" key="8">
    <source>
        <dbReference type="SAM" id="MobiDB-lite"/>
    </source>
</evidence>
<dbReference type="PANTHER" id="PTHR43271:SF1">
    <property type="entry name" value="INNER MEMBRANE TRANSPORT PROTEIN YNFM"/>
    <property type="match status" value="1"/>
</dbReference>
<keyword evidence="5 9" id="KW-0812">Transmembrane</keyword>
<feature type="transmembrane region" description="Helical" evidence="9">
    <location>
        <begin position="237"/>
        <end position="256"/>
    </location>
</feature>
<dbReference type="CDD" id="cd17324">
    <property type="entry name" value="MFS_NepI_like"/>
    <property type="match status" value="1"/>
</dbReference>
<keyword evidence="4" id="KW-1003">Cell membrane</keyword>
<dbReference type="PANTHER" id="PTHR43271">
    <property type="entry name" value="BLL2771 PROTEIN"/>
    <property type="match status" value="1"/>
</dbReference>
<organism evidence="11 12">
    <name type="scientific">Mycobacteroides abscessus subsp. bolletii 50594</name>
    <dbReference type="NCBI Taxonomy" id="1303024"/>
    <lineage>
        <taxon>Bacteria</taxon>
        <taxon>Bacillati</taxon>
        <taxon>Actinomycetota</taxon>
        <taxon>Actinomycetes</taxon>
        <taxon>Mycobacteriales</taxon>
        <taxon>Mycobacteriaceae</taxon>
        <taxon>Mycobacteroides</taxon>
        <taxon>Mycobacteroides abscessus</taxon>
    </lineage>
</organism>
<evidence type="ECO:0000256" key="5">
    <source>
        <dbReference type="ARBA" id="ARBA00022692"/>
    </source>
</evidence>
<reference evidence="11 12" key="1">
    <citation type="journal article" date="2013" name="Genome Announc.">
        <title>Complete Genome Sequence of Mycobacterium massiliense Clinical Strain Asan 50594, Belonging to the Type II Genotype.</title>
        <authorList>
            <person name="Kim B.J."/>
            <person name="Kim B.R."/>
            <person name="Hong S.H."/>
            <person name="Seok S.H."/>
            <person name="Kook Y.H."/>
            <person name="Kim B.J."/>
        </authorList>
    </citation>
    <scope>NUCLEOTIDE SEQUENCE [LARGE SCALE GENOMIC DNA]</scope>
    <source>
        <strain evidence="11 12">50594</strain>
    </source>
</reference>
<feature type="transmembrane region" description="Helical" evidence="9">
    <location>
        <begin position="35"/>
        <end position="57"/>
    </location>
</feature>
<dbReference type="PROSITE" id="PS50850">
    <property type="entry name" value="MFS"/>
    <property type="match status" value="1"/>
</dbReference>
<evidence type="ECO:0000256" key="3">
    <source>
        <dbReference type="ARBA" id="ARBA00022448"/>
    </source>
</evidence>
<feature type="transmembrane region" description="Helical" evidence="9">
    <location>
        <begin position="188"/>
        <end position="209"/>
    </location>
</feature>
<keyword evidence="3" id="KW-0813">Transport</keyword>
<proteinExistence type="inferred from homology"/>
<feature type="transmembrane region" description="Helical" evidence="9">
    <location>
        <begin position="362"/>
        <end position="382"/>
    </location>
</feature>
<dbReference type="SUPFAM" id="SSF103473">
    <property type="entry name" value="MFS general substrate transporter"/>
    <property type="match status" value="1"/>
</dbReference>
<feature type="compositionally biased region" description="Polar residues" evidence="8">
    <location>
        <begin position="7"/>
        <end position="17"/>
    </location>
</feature>
<feature type="domain" description="Major facilitator superfamily (MFS) profile" evidence="10">
    <location>
        <begin position="31"/>
        <end position="414"/>
    </location>
</feature>
<dbReference type="Gene3D" id="1.20.1250.20">
    <property type="entry name" value="MFS general substrate transporter like domains"/>
    <property type="match status" value="1"/>
</dbReference>
<dbReference type="GO" id="GO:0022857">
    <property type="term" value="F:transmembrane transporter activity"/>
    <property type="evidence" value="ECO:0007669"/>
    <property type="project" value="InterPro"/>
</dbReference>
<comment type="subcellular location">
    <subcellularLocation>
        <location evidence="1">Cell membrane</location>
        <topology evidence="1">Multi-pass membrane protein</topology>
    </subcellularLocation>
</comment>
<dbReference type="AlphaFoldDB" id="A0AB33AC24"/>
<evidence type="ECO:0000259" key="10">
    <source>
        <dbReference type="PROSITE" id="PS50850"/>
    </source>
</evidence>
<feature type="transmembrane region" description="Helical" evidence="9">
    <location>
        <begin position="268"/>
        <end position="292"/>
    </location>
</feature>
<evidence type="ECO:0000313" key="12">
    <source>
        <dbReference type="Proteomes" id="UP000013961"/>
    </source>
</evidence>
<feature type="transmembrane region" description="Helical" evidence="9">
    <location>
        <begin position="69"/>
        <end position="89"/>
    </location>
</feature>
<feature type="transmembrane region" description="Helical" evidence="9">
    <location>
        <begin position="388"/>
        <end position="411"/>
    </location>
</feature>
<evidence type="ECO:0000313" key="11">
    <source>
        <dbReference type="EMBL" id="AGM29253.1"/>
    </source>
</evidence>